<evidence type="ECO:0000313" key="5">
    <source>
        <dbReference type="Proteomes" id="UP000011885"/>
    </source>
</evidence>
<evidence type="ECO:0000256" key="3">
    <source>
        <dbReference type="SAM" id="SignalP"/>
    </source>
</evidence>
<proteinExistence type="predicted"/>
<keyword evidence="1" id="KW-0802">TPR repeat</keyword>
<feature type="signal peptide" evidence="3">
    <location>
        <begin position="1"/>
        <end position="22"/>
    </location>
</feature>
<name>M5UHR8_9BACT</name>
<organism evidence="4 5">
    <name type="scientific">Rhodopirellula sallentina SM41</name>
    <dbReference type="NCBI Taxonomy" id="1263870"/>
    <lineage>
        <taxon>Bacteria</taxon>
        <taxon>Pseudomonadati</taxon>
        <taxon>Planctomycetota</taxon>
        <taxon>Planctomycetia</taxon>
        <taxon>Pirellulales</taxon>
        <taxon>Pirellulaceae</taxon>
        <taxon>Rhodopirellula</taxon>
    </lineage>
</organism>
<keyword evidence="3" id="KW-0732">Signal</keyword>
<feature type="region of interest" description="Disordered" evidence="2">
    <location>
        <begin position="31"/>
        <end position="57"/>
    </location>
</feature>
<dbReference type="PATRIC" id="fig|1263870.3.peg.3168"/>
<dbReference type="PROSITE" id="PS50005">
    <property type="entry name" value="TPR"/>
    <property type="match status" value="1"/>
</dbReference>
<evidence type="ECO:0000256" key="1">
    <source>
        <dbReference type="PROSITE-ProRule" id="PRU00339"/>
    </source>
</evidence>
<gene>
    <name evidence="4" type="ORF">RSSM_02980</name>
</gene>
<comment type="caution">
    <text evidence="4">The sequence shown here is derived from an EMBL/GenBank/DDBJ whole genome shotgun (WGS) entry which is preliminary data.</text>
</comment>
<reference evidence="4 5" key="1">
    <citation type="journal article" date="2013" name="Mar. Genomics">
        <title>Expression of sulfatases in Rhodopirellula baltica and the diversity of sulfatases in the genus Rhodopirellula.</title>
        <authorList>
            <person name="Wegner C.E."/>
            <person name="Richter-Heitmann T."/>
            <person name="Klindworth A."/>
            <person name="Klockow C."/>
            <person name="Richter M."/>
            <person name="Achstetter T."/>
            <person name="Glockner F.O."/>
            <person name="Harder J."/>
        </authorList>
    </citation>
    <scope>NUCLEOTIDE SEQUENCE [LARGE SCALE GENOMIC DNA]</scope>
    <source>
        <strain evidence="4 5">SM41</strain>
    </source>
</reference>
<feature type="compositionally biased region" description="Polar residues" evidence="2">
    <location>
        <begin position="31"/>
        <end position="51"/>
    </location>
</feature>
<keyword evidence="5" id="KW-1185">Reference proteome</keyword>
<dbReference type="SUPFAM" id="SSF48452">
    <property type="entry name" value="TPR-like"/>
    <property type="match status" value="1"/>
</dbReference>
<dbReference type="Pfam" id="PF13181">
    <property type="entry name" value="TPR_8"/>
    <property type="match status" value="1"/>
</dbReference>
<accession>M5UHR8</accession>
<feature type="region of interest" description="Disordered" evidence="2">
    <location>
        <begin position="387"/>
        <end position="413"/>
    </location>
</feature>
<dbReference type="Proteomes" id="UP000011885">
    <property type="component" value="Unassembled WGS sequence"/>
</dbReference>
<dbReference type="EMBL" id="ANOH01000208">
    <property type="protein sequence ID" value="EMI55573.1"/>
    <property type="molecule type" value="Genomic_DNA"/>
</dbReference>
<evidence type="ECO:0000256" key="2">
    <source>
        <dbReference type="SAM" id="MobiDB-lite"/>
    </source>
</evidence>
<feature type="repeat" description="TPR" evidence="1">
    <location>
        <begin position="512"/>
        <end position="545"/>
    </location>
</feature>
<dbReference type="AlphaFoldDB" id="M5UHR8"/>
<dbReference type="Gene3D" id="1.25.40.10">
    <property type="entry name" value="Tetratricopeptide repeat domain"/>
    <property type="match status" value="2"/>
</dbReference>
<dbReference type="InterPro" id="IPR011990">
    <property type="entry name" value="TPR-like_helical_dom_sf"/>
</dbReference>
<dbReference type="PROSITE" id="PS51257">
    <property type="entry name" value="PROKAR_LIPOPROTEIN"/>
    <property type="match status" value="1"/>
</dbReference>
<evidence type="ECO:0000313" key="4">
    <source>
        <dbReference type="EMBL" id="EMI55573.1"/>
    </source>
</evidence>
<feature type="compositionally biased region" description="Acidic residues" evidence="2">
    <location>
        <begin position="390"/>
        <end position="399"/>
    </location>
</feature>
<protein>
    <submittedName>
        <fullName evidence="4">TPR repeat-containing protein</fullName>
    </submittedName>
</protein>
<dbReference type="InterPro" id="IPR019734">
    <property type="entry name" value="TPR_rpt"/>
</dbReference>
<sequence>MRVSVRVLFAILLLQCGGVACGFSDEPTVNPANPNAAGSSETDSSGTVSPRQQRDESVVSAEEIARLIEGLASDSYATRIRCRDRLMRIGLAAFDQLREARNHPDNEVAVVARRLTRGLRVQWSTASDSSEAKELLSEYGSHSVSQRRSRIESLARLPRSDAFSPLLRLARFETEPVLARAAALAVIALDSRDPNDARDFRGNESETARRVIENNRREFEASQIELALRQQKRISSQWLLRYAADLRQGQLDMDAWAALIQENRSQLSPDDTGATSEVHVSTSELLSLIWVTAERAIAHGVPSDALGIVEANVDLIPSRTRALIETATWALQNKLYRAVIAMHASHSELYRKSPILLYSAAEAYSRTGQDDSAGQLADIALAINPLPERTDDEDGEVPPDDGGPFQPNRPAPMHPQTIESHAQAHIEIATQLVERGLFQWAQKEYEIVIDRLPIDTAASSYARLQLADMFGELLRHADVVETLEPLTQRIDQDDEFRDRLISRRFSYTIVQSNMDYHRGLLLIEQGQLEAAQPVLRRAFEMNQENIDILIAMYRLDGDEQWKESVAKTLDEQIREAQSEVEDTRNSMQRAGPFRPAKGELAKRLNAYAWLVSNTEGDTDRALRYSKESLRLTPQQPALMDTCARCYFAVGDVESAIAMQKRACEEMPHSPPLERQLKEFEEALKQSRNESKPTG</sequence>
<feature type="chain" id="PRO_5004073096" evidence="3">
    <location>
        <begin position="23"/>
        <end position="694"/>
    </location>
</feature>